<evidence type="ECO:0000313" key="1">
    <source>
        <dbReference type="EMBL" id="VFJ13576.1"/>
    </source>
</evidence>
<evidence type="ECO:0000313" key="2">
    <source>
        <dbReference type="Proteomes" id="UP000294299"/>
    </source>
</evidence>
<gene>
    <name evidence="1" type="ORF">NFRAN_1254</name>
</gene>
<protein>
    <submittedName>
        <fullName evidence="1">Uncharacterized protein</fullName>
    </submittedName>
</protein>
<organism evidence="1 2">
    <name type="scientific">Candidatus Nitrosocosmicus franklandianus</name>
    <dbReference type="NCBI Taxonomy" id="1798806"/>
    <lineage>
        <taxon>Archaea</taxon>
        <taxon>Nitrososphaerota</taxon>
        <taxon>Nitrososphaeria</taxon>
        <taxon>Nitrososphaerales</taxon>
        <taxon>Nitrososphaeraceae</taxon>
        <taxon>Candidatus Nitrosocosmicus</taxon>
    </lineage>
</organism>
<dbReference type="EMBL" id="LR216287">
    <property type="protein sequence ID" value="VFJ13576.1"/>
    <property type="molecule type" value="Genomic_DNA"/>
</dbReference>
<proteinExistence type="predicted"/>
<sequence length="38" mass="4652">MNFTEDSNSMQFIERELKRIKELYCLLEIFIVIKKSQN</sequence>
<dbReference type="KEGG" id="nfn:NFRAN_1254"/>
<keyword evidence="2" id="KW-1185">Reference proteome</keyword>
<name>A0A484I8Y3_9ARCH</name>
<dbReference type="Proteomes" id="UP000294299">
    <property type="component" value="Chromosome NFRAN"/>
</dbReference>
<dbReference type="AlphaFoldDB" id="A0A484I8Y3"/>
<accession>A0A484I8Y3</accession>
<reference evidence="1 2" key="1">
    <citation type="submission" date="2019-02" db="EMBL/GenBank/DDBJ databases">
        <authorList>
            <person name="Lehtovirta-Morley E L."/>
        </authorList>
    </citation>
    <scope>NUCLEOTIDE SEQUENCE [LARGE SCALE GENOMIC DNA]</scope>
    <source>
        <strain evidence="1">NFRAN1</strain>
    </source>
</reference>